<gene>
    <name evidence="2" type="ORF">K444DRAFT_636657</name>
</gene>
<sequence>MAPNLAESQYPVIGDMIHSIRSLLSRACSERFCYIVRHPVTSIDIRPDQDTLERSGGTDKVPTLDRRLKQLKFLIEDGAKYKEEIEAEKAIPKKRGTLSIKQRFTNLLFPYTIKYKRKKAGKGKKGKKGKKAKNGKKGRKYYGLPILVILPKEVTETRVKGAD</sequence>
<reference evidence="2 3" key="1">
    <citation type="submission" date="2016-04" db="EMBL/GenBank/DDBJ databases">
        <title>A degradative enzymes factory behind the ericoid mycorrhizal symbiosis.</title>
        <authorList>
            <consortium name="DOE Joint Genome Institute"/>
            <person name="Martino E."/>
            <person name="Morin E."/>
            <person name="Grelet G."/>
            <person name="Kuo A."/>
            <person name="Kohler A."/>
            <person name="Daghino S."/>
            <person name="Barry K."/>
            <person name="Choi C."/>
            <person name="Cichocki N."/>
            <person name="Clum A."/>
            <person name="Copeland A."/>
            <person name="Hainaut M."/>
            <person name="Haridas S."/>
            <person name="Labutti K."/>
            <person name="Lindquist E."/>
            <person name="Lipzen A."/>
            <person name="Khouja H.-R."/>
            <person name="Murat C."/>
            <person name="Ohm R."/>
            <person name="Olson A."/>
            <person name="Spatafora J."/>
            <person name="Veneault-Fourrey C."/>
            <person name="Henrissat B."/>
            <person name="Grigoriev I."/>
            <person name="Martin F."/>
            <person name="Perotto S."/>
        </authorList>
    </citation>
    <scope>NUCLEOTIDE SEQUENCE [LARGE SCALE GENOMIC DNA]</scope>
    <source>
        <strain evidence="2 3">E</strain>
    </source>
</reference>
<name>A0A2J6SKQ8_9HELO</name>
<protein>
    <submittedName>
        <fullName evidence="2">Uncharacterized protein</fullName>
    </submittedName>
</protein>
<dbReference type="GeneID" id="36592102"/>
<dbReference type="AlphaFoldDB" id="A0A2J6SKQ8"/>
<evidence type="ECO:0000256" key="1">
    <source>
        <dbReference type="SAM" id="MobiDB-lite"/>
    </source>
</evidence>
<dbReference type="EMBL" id="KZ613912">
    <property type="protein sequence ID" value="PMD51345.1"/>
    <property type="molecule type" value="Genomic_DNA"/>
</dbReference>
<feature type="region of interest" description="Disordered" evidence="1">
    <location>
        <begin position="118"/>
        <end position="137"/>
    </location>
</feature>
<evidence type="ECO:0000313" key="2">
    <source>
        <dbReference type="EMBL" id="PMD51345.1"/>
    </source>
</evidence>
<dbReference type="RefSeq" id="XP_024728249.1">
    <property type="nucleotide sequence ID" value="XM_024884025.1"/>
</dbReference>
<evidence type="ECO:0000313" key="3">
    <source>
        <dbReference type="Proteomes" id="UP000235371"/>
    </source>
</evidence>
<keyword evidence="3" id="KW-1185">Reference proteome</keyword>
<organism evidence="2 3">
    <name type="scientific">Hyaloscypha bicolor E</name>
    <dbReference type="NCBI Taxonomy" id="1095630"/>
    <lineage>
        <taxon>Eukaryota</taxon>
        <taxon>Fungi</taxon>
        <taxon>Dikarya</taxon>
        <taxon>Ascomycota</taxon>
        <taxon>Pezizomycotina</taxon>
        <taxon>Leotiomycetes</taxon>
        <taxon>Helotiales</taxon>
        <taxon>Hyaloscyphaceae</taxon>
        <taxon>Hyaloscypha</taxon>
        <taxon>Hyaloscypha bicolor</taxon>
    </lineage>
</organism>
<accession>A0A2J6SKQ8</accession>
<proteinExistence type="predicted"/>
<dbReference type="InParanoid" id="A0A2J6SKQ8"/>
<dbReference type="Proteomes" id="UP000235371">
    <property type="component" value="Unassembled WGS sequence"/>
</dbReference>